<sequence length="96" mass="10857">MIQLALPLLEGGSIAGVGNEEYVFKCYCRNKLNLYYTPGSPPCRSVLLTAKALGLEFNLIFMDLFKNDHMTPGFVKQNPQHTLPTLVHDGFILWER</sequence>
<dbReference type="GeneID" id="115033152"/>
<dbReference type="PANTHER" id="PTHR43969:SF9">
    <property type="entry name" value="GLUTATHIONE S TRANSFERASE D10, ISOFORM A-RELATED"/>
    <property type="match status" value="1"/>
</dbReference>
<dbReference type="Gene3D" id="3.40.30.10">
    <property type="entry name" value="Glutaredoxin"/>
    <property type="match status" value="1"/>
</dbReference>
<dbReference type="OrthoDB" id="2309723at2759"/>
<dbReference type="RefSeq" id="XP_029341096.1">
    <property type="nucleotide sequence ID" value="XM_029485236.1"/>
</dbReference>
<reference evidence="3" key="1">
    <citation type="submission" date="2010-06" db="EMBL/GenBank/DDBJ databases">
        <authorList>
            <person name="Jiang H."/>
            <person name="Abraham K."/>
            <person name="Ali S."/>
            <person name="Alsbrooks S.L."/>
            <person name="Anim B.N."/>
            <person name="Anosike U.S."/>
            <person name="Attaway T."/>
            <person name="Bandaranaike D.P."/>
            <person name="Battles P.K."/>
            <person name="Bell S.N."/>
            <person name="Bell A.V."/>
            <person name="Beltran B."/>
            <person name="Bickham C."/>
            <person name="Bustamante Y."/>
            <person name="Caleb T."/>
            <person name="Canada A."/>
            <person name="Cardenas V."/>
            <person name="Carter K."/>
            <person name="Chacko J."/>
            <person name="Chandrabose M.N."/>
            <person name="Chavez D."/>
            <person name="Chavez A."/>
            <person name="Chen L."/>
            <person name="Chu H.-S."/>
            <person name="Claassen K.J."/>
            <person name="Cockrell R."/>
            <person name="Collins M."/>
            <person name="Cooper J.A."/>
            <person name="Cree A."/>
            <person name="Curry S.M."/>
            <person name="Da Y."/>
            <person name="Dao M.D."/>
            <person name="Das B."/>
            <person name="Davila M.-L."/>
            <person name="Davy-Carroll L."/>
            <person name="Denson S."/>
            <person name="Dinh H."/>
            <person name="Ebong V.E."/>
            <person name="Edwards J.R."/>
            <person name="Egan A."/>
            <person name="El-Daye J."/>
            <person name="Escobedo L."/>
            <person name="Fernandez S."/>
            <person name="Fernando P.R."/>
            <person name="Flagg N."/>
            <person name="Forbes L.D."/>
            <person name="Fowler R.G."/>
            <person name="Fu Q."/>
            <person name="Gabisi R.A."/>
            <person name="Ganer J."/>
            <person name="Garbino Pronczuk A."/>
            <person name="Garcia R.M."/>
            <person name="Garner T."/>
            <person name="Garrett T.E."/>
            <person name="Gonzalez D.A."/>
            <person name="Hamid H."/>
            <person name="Hawkins E.S."/>
            <person name="Hirani K."/>
            <person name="Hogues M.E."/>
            <person name="Hollins B."/>
            <person name="Hsiao C.-H."/>
            <person name="Jabil R."/>
            <person name="James M.L."/>
            <person name="Jhangiani S.N."/>
            <person name="Johnson B."/>
            <person name="Johnson Q."/>
            <person name="Joshi V."/>
            <person name="Kalu J.B."/>
            <person name="Kam C."/>
            <person name="Kashfia A."/>
            <person name="Keebler J."/>
            <person name="Kisamo H."/>
            <person name="Kovar C.L."/>
            <person name="Lago L.A."/>
            <person name="Lai C.-Y."/>
            <person name="Laidlaw J."/>
            <person name="Lara F."/>
            <person name="Le T.-K."/>
            <person name="Lee S.L."/>
            <person name="Legall F.H."/>
            <person name="Lemon S.J."/>
            <person name="Lewis L.R."/>
            <person name="Li B."/>
            <person name="Liu Y."/>
            <person name="Liu Y.-S."/>
            <person name="Lopez J."/>
            <person name="Lozado R.J."/>
            <person name="Lu J."/>
            <person name="Madu R.C."/>
            <person name="Maheshwari M."/>
            <person name="Maheshwari R."/>
            <person name="Malloy K."/>
            <person name="Martinez E."/>
            <person name="Mathew T."/>
            <person name="Mercado I.C."/>
            <person name="Mercado C."/>
            <person name="Meyer B."/>
            <person name="Montgomery K."/>
            <person name="Morgan M.B."/>
            <person name="Munidasa M."/>
            <person name="Nazareth L.V."/>
            <person name="Nelson J."/>
            <person name="Ng B.M."/>
            <person name="Nguyen N.B."/>
            <person name="Nguyen P.Q."/>
            <person name="Nguyen T."/>
            <person name="Obregon M."/>
            <person name="Okwuonu G.O."/>
            <person name="Onwere C.G."/>
            <person name="Orozco G."/>
            <person name="Parra A."/>
            <person name="Patel S."/>
            <person name="Patil S."/>
            <person name="Perez A."/>
            <person name="Perez Y."/>
            <person name="Pham C."/>
            <person name="Primus E.L."/>
            <person name="Pu L.-L."/>
            <person name="Puazo M."/>
            <person name="Qin X."/>
            <person name="Quiroz J.B."/>
            <person name="Reese J."/>
            <person name="Richards S."/>
            <person name="Rives C.M."/>
            <person name="Robberts R."/>
            <person name="Ruiz S.J."/>
            <person name="Ruiz M.J."/>
            <person name="Santibanez J."/>
            <person name="Schneider B.W."/>
            <person name="Sisson I."/>
            <person name="Smith M."/>
            <person name="Sodergren E."/>
            <person name="Song X.-Z."/>
            <person name="Song B.B."/>
            <person name="Summersgill H."/>
            <person name="Thelus R."/>
            <person name="Thornton R.D."/>
            <person name="Trejos Z.Y."/>
            <person name="Usmani K."/>
            <person name="Vattathil S."/>
            <person name="Villasana D."/>
            <person name="Walker D.L."/>
            <person name="Wang S."/>
            <person name="Wang K."/>
            <person name="White C.S."/>
            <person name="Williams A.C."/>
            <person name="Williamson J."/>
            <person name="Wilson K."/>
            <person name="Woghiren I.O."/>
            <person name="Woodworth J.R."/>
            <person name="Worley K.C."/>
            <person name="Wright R.A."/>
            <person name="Wu W."/>
            <person name="Young L."/>
            <person name="Zhang L."/>
            <person name="Zhang J."/>
            <person name="Zhu Y."/>
            <person name="Muzny D.M."/>
            <person name="Weinstock G."/>
            <person name="Gibbs R.A."/>
        </authorList>
    </citation>
    <scope>NUCLEOTIDE SEQUENCE [LARGE SCALE GENOMIC DNA]</scope>
    <source>
        <strain evidence="3">LSR1</strain>
    </source>
</reference>
<dbReference type="PANTHER" id="PTHR43969">
    <property type="entry name" value="GLUTATHIONE S TRANSFERASE D10, ISOFORM A-RELATED"/>
    <property type="match status" value="1"/>
</dbReference>
<evidence type="ECO:0000259" key="1">
    <source>
        <dbReference type="PROSITE" id="PS50404"/>
    </source>
</evidence>
<dbReference type="CDD" id="cd03045">
    <property type="entry name" value="GST_N_Delta_Epsilon"/>
    <property type="match status" value="1"/>
</dbReference>
<name>A0A8R2NJ95_ACYPI</name>
<proteinExistence type="predicted"/>
<protein>
    <recommendedName>
        <fullName evidence="1">GST N-terminal domain-containing protein</fullName>
    </recommendedName>
</protein>
<dbReference type="GO" id="GO:0004364">
    <property type="term" value="F:glutathione transferase activity"/>
    <property type="evidence" value="ECO:0007669"/>
    <property type="project" value="TreeGrafter"/>
</dbReference>
<reference evidence="2" key="2">
    <citation type="submission" date="2022-06" db="UniProtKB">
        <authorList>
            <consortium name="EnsemblMetazoa"/>
        </authorList>
    </citation>
    <scope>IDENTIFICATION</scope>
</reference>
<evidence type="ECO:0000313" key="3">
    <source>
        <dbReference type="Proteomes" id="UP000007819"/>
    </source>
</evidence>
<dbReference type="InterPro" id="IPR036249">
    <property type="entry name" value="Thioredoxin-like_sf"/>
</dbReference>
<keyword evidence="3" id="KW-1185">Reference proteome</keyword>
<accession>A0A8R2NJ95</accession>
<dbReference type="Proteomes" id="UP000007819">
    <property type="component" value="Chromosome X"/>
</dbReference>
<dbReference type="SUPFAM" id="SSF52833">
    <property type="entry name" value="Thioredoxin-like"/>
    <property type="match status" value="1"/>
</dbReference>
<dbReference type="PROSITE" id="PS50404">
    <property type="entry name" value="GST_NTER"/>
    <property type="match status" value="1"/>
</dbReference>
<feature type="domain" description="GST N-terminal" evidence="1">
    <location>
        <begin position="30"/>
        <end position="96"/>
    </location>
</feature>
<evidence type="ECO:0000313" key="2">
    <source>
        <dbReference type="EnsemblMetazoa" id="XP_029341096.1"/>
    </source>
</evidence>
<dbReference type="FunFam" id="3.40.30.10:FF:000034">
    <property type="entry name" value="glutathione S-transferase 1"/>
    <property type="match status" value="1"/>
</dbReference>
<dbReference type="InterPro" id="IPR004045">
    <property type="entry name" value="Glutathione_S-Trfase_N"/>
</dbReference>
<dbReference type="GO" id="GO:0006749">
    <property type="term" value="P:glutathione metabolic process"/>
    <property type="evidence" value="ECO:0007669"/>
    <property type="project" value="TreeGrafter"/>
</dbReference>
<organism evidence="2 3">
    <name type="scientific">Acyrthosiphon pisum</name>
    <name type="common">Pea aphid</name>
    <dbReference type="NCBI Taxonomy" id="7029"/>
    <lineage>
        <taxon>Eukaryota</taxon>
        <taxon>Metazoa</taxon>
        <taxon>Ecdysozoa</taxon>
        <taxon>Arthropoda</taxon>
        <taxon>Hexapoda</taxon>
        <taxon>Insecta</taxon>
        <taxon>Pterygota</taxon>
        <taxon>Neoptera</taxon>
        <taxon>Paraneoptera</taxon>
        <taxon>Hemiptera</taxon>
        <taxon>Sternorrhyncha</taxon>
        <taxon>Aphidomorpha</taxon>
        <taxon>Aphidoidea</taxon>
        <taxon>Aphididae</taxon>
        <taxon>Macrosiphini</taxon>
        <taxon>Acyrthosiphon</taxon>
    </lineage>
</organism>
<dbReference type="EnsemblMetazoa" id="XM_029485236.1">
    <property type="protein sequence ID" value="XP_029341096.1"/>
    <property type="gene ID" value="LOC115033152"/>
</dbReference>
<dbReference type="KEGG" id="api:115033152"/>
<dbReference type="AlphaFoldDB" id="A0A8R2NJ95"/>
<dbReference type="Pfam" id="PF02798">
    <property type="entry name" value="GST_N"/>
    <property type="match status" value="1"/>
</dbReference>